<protein>
    <recommendedName>
        <fullName evidence="3 9">Protein ROT1</fullName>
    </recommendedName>
</protein>
<keyword evidence="4 10" id="KW-0812">Transmembrane</keyword>
<evidence type="ECO:0000256" key="10">
    <source>
        <dbReference type="SAM" id="Phobius"/>
    </source>
</evidence>
<evidence type="ECO:0000256" key="1">
    <source>
        <dbReference type="ARBA" id="ARBA00004115"/>
    </source>
</evidence>
<comment type="function">
    <text evidence="9">Required for normal levels of the cell wall 1,6-beta-glucan. Involved in a protein folding machinery chaperoning proteins acting in various physiological processes including cell wall synthesis and lysis of autophagic bodies.</text>
</comment>
<keyword evidence="5 11" id="KW-0732">Signal</keyword>
<dbReference type="GO" id="GO:0006458">
    <property type="term" value="P:'de novo' protein folding"/>
    <property type="evidence" value="ECO:0007669"/>
    <property type="project" value="InterPro"/>
</dbReference>
<reference evidence="12" key="2">
    <citation type="submission" date="2021-01" db="EMBL/GenBank/DDBJ databases">
        <authorList>
            <person name="Schikora-Tamarit M.A."/>
        </authorList>
    </citation>
    <scope>NUCLEOTIDE SEQUENCE</scope>
    <source>
        <strain evidence="12">CBS2887</strain>
    </source>
</reference>
<evidence type="ECO:0000256" key="9">
    <source>
        <dbReference type="PIRNR" id="PIRNR017290"/>
    </source>
</evidence>
<proteinExistence type="inferred from homology"/>
<feature type="signal peptide" evidence="11">
    <location>
        <begin position="1"/>
        <end position="19"/>
    </location>
</feature>
<evidence type="ECO:0000256" key="4">
    <source>
        <dbReference type="ARBA" id="ARBA00022692"/>
    </source>
</evidence>
<keyword evidence="7 10" id="KW-1133">Transmembrane helix</keyword>
<evidence type="ECO:0000256" key="11">
    <source>
        <dbReference type="SAM" id="SignalP"/>
    </source>
</evidence>
<evidence type="ECO:0000256" key="6">
    <source>
        <dbReference type="ARBA" id="ARBA00022824"/>
    </source>
</evidence>
<comment type="subcellular location">
    <subcellularLocation>
        <location evidence="1">Endoplasmic reticulum membrane</location>
        <topology evidence="1">Single-pass type I membrane protein</topology>
    </subcellularLocation>
</comment>
<evidence type="ECO:0000313" key="12">
    <source>
        <dbReference type="EMBL" id="KAH3687960.1"/>
    </source>
</evidence>
<evidence type="ECO:0000256" key="8">
    <source>
        <dbReference type="ARBA" id="ARBA00023136"/>
    </source>
</evidence>
<dbReference type="AlphaFoldDB" id="A0A9P8QEB1"/>
<dbReference type="Pfam" id="PF10681">
    <property type="entry name" value="Rot1"/>
    <property type="match status" value="1"/>
</dbReference>
<reference evidence="12" key="1">
    <citation type="journal article" date="2021" name="Open Biol.">
        <title>Shared evolutionary footprints suggest mitochondrial oxidative damage underlies multiple complex I losses in fungi.</title>
        <authorList>
            <person name="Schikora-Tamarit M.A."/>
            <person name="Marcet-Houben M."/>
            <person name="Nosek J."/>
            <person name="Gabaldon T."/>
        </authorList>
    </citation>
    <scope>NUCLEOTIDE SEQUENCE</scope>
    <source>
        <strain evidence="12">CBS2887</strain>
    </source>
</reference>
<evidence type="ECO:0000256" key="5">
    <source>
        <dbReference type="ARBA" id="ARBA00022729"/>
    </source>
</evidence>
<dbReference type="GO" id="GO:0051082">
    <property type="term" value="F:unfolded protein binding"/>
    <property type="evidence" value="ECO:0007669"/>
    <property type="project" value="TreeGrafter"/>
</dbReference>
<dbReference type="GO" id="GO:0005789">
    <property type="term" value="C:endoplasmic reticulum membrane"/>
    <property type="evidence" value="ECO:0007669"/>
    <property type="project" value="UniProtKB-SubCell"/>
</dbReference>
<evidence type="ECO:0000256" key="2">
    <source>
        <dbReference type="ARBA" id="ARBA00007149"/>
    </source>
</evidence>
<dbReference type="PANTHER" id="PTHR28090">
    <property type="entry name" value="PROTEIN ROT1"/>
    <property type="match status" value="1"/>
</dbReference>
<keyword evidence="8 9" id="KW-0472">Membrane</keyword>
<dbReference type="InterPro" id="IPR019623">
    <property type="entry name" value="Rot1"/>
</dbReference>
<dbReference type="GO" id="GO:0007118">
    <property type="term" value="P:budding cell apical bud growth"/>
    <property type="evidence" value="ECO:0007669"/>
    <property type="project" value="TreeGrafter"/>
</dbReference>
<dbReference type="EMBL" id="JAEUBG010000584">
    <property type="protein sequence ID" value="KAH3687960.1"/>
    <property type="molecule type" value="Genomic_DNA"/>
</dbReference>
<keyword evidence="6 9" id="KW-0256">Endoplasmic reticulum</keyword>
<name>A0A9P8QEB1_WICPI</name>
<evidence type="ECO:0000256" key="7">
    <source>
        <dbReference type="ARBA" id="ARBA00022989"/>
    </source>
</evidence>
<feature type="chain" id="PRO_5040333553" description="Protein ROT1" evidence="11">
    <location>
        <begin position="20"/>
        <end position="248"/>
    </location>
</feature>
<dbReference type="Proteomes" id="UP000774326">
    <property type="component" value="Unassembled WGS sequence"/>
</dbReference>
<comment type="similarity">
    <text evidence="2 9">Belongs to the ROT1 family.</text>
</comment>
<dbReference type="PIRSF" id="PIRSF017290">
    <property type="entry name" value="ROT1_prd"/>
    <property type="match status" value="1"/>
</dbReference>
<evidence type="ECO:0000256" key="3">
    <source>
        <dbReference type="ARBA" id="ARBA00017291"/>
    </source>
</evidence>
<feature type="transmembrane region" description="Helical" evidence="10">
    <location>
        <begin position="228"/>
        <end position="247"/>
    </location>
</feature>
<dbReference type="PANTHER" id="PTHR28090:SF1">
    <property type="entry name" value="PROTEIN ROT1"/>
    <property type="match status" value="1"/>
</dbReference>
<sequence length="248" mass="27004">MKLLASLTALLSLAPQSLAADDDSNSIVGTWSSKSNTVFTGPGFFDPIDELLIEPALPGISYSFTDDGHYEEAIYQVTSNAKNHSCATAVLIYQHGTYVKADNGSLTLTPIVVDGRQLLSDPCNDGGISTYSRYNQTEFFKDHTVMVDPYYGRYKLTLYAFDGTPVQPLYLAYRPAMMLPTETLNPTEAADTSSGSVLESAKAKVKRSFINMERTTAKRSVSVEHHDLLTWGACVLIAVGCVFYAGVV</sequence>
<dbReference type="OrthoDB" id="5327821at2759"/>
<accession>A0A9P8QEB1</accession>
<evidence type="ECO:0000313" key="13">
    <source>
        <dbReference type="Proteomes" id="UP000774326"/>
    </source>
</evidence>
<gene>
    <name evidence="12" type="ORF">WICPIJ_001057</name>
</gene>
<comment type="caution">
    <text evidence="12">The sequence shown here is derived from an EMBL/GenBank/DDBJ whole genome shotgun (WGS) entry which is preliminary data.</text>
</comment>
<organism evidence="12 13">
    <name type="scientific">Wickerhamomyces pijperi</name>
    <name type="common">Yeast</name>
    <name type="synonym">Pichia pijperi</name>
    <dbReference type="NCBI Taxonomy" id="599730"/>
    <lineage>
        <taxon>Eukaryota</taxon>
        <taxon>Fungi</taxon>
        <taxon>Dikarya</taxon>
        <taxon>Ascomycota</taxon>
        <taxon>Saccharomycotina</taxon>
        <taxon>Saccharomycetes</taxon>
        <taxon>Phaffomycetales</taxon>
        <taxon>Wickerhamomycetaceae</taxon>
        <taxon>Wickerhamomyces</taxon>
    </lineage>
</organism>
<keyword evidence="13" id="KW-1185">Reference proteome</keyword>